<organism evidence="5">
    <name type="scientific">Aceria tosichella</name>
    <name type="common">wheat curl mite</name>
    <dbReference type="NCBI Taxonomy" id="561515"/>
    <lineage>
        <taxon>Eukaryota</taxon>
        <taxon>Metazoa</taxon>
        <taxon>Ecdysozoa</taxon>
        <taxon>Arthropoda</taxon>
        <taxon>Chelicerata</taxon>
        <taxon>Arachnida</taxon>
        <taxon>Acari</taxon>
        <taxon>Acariformes</taxon>
        <taxon>Trombidiformes</taxon>
        <taxon>Prostigmata</taxon>
        <taxon>Eupodina</taxon>
        <taxon>Eriophyoidea</taxon>
        <taxon>Eriophyidae</taxon>
        <taxon>Eriophyinae</taxon>
        <taxon>Aceriini</taxon>
        <taxon>Aceria</taxon>
    </lineage>
</organism>
<dbReference type="EMBL" id="GGYP01000880">
    <property type="protein sequence ID" value="MDE45651.1"/>
    <property type="molecule type" value="Transcribed_RNA"/>
</dbReference>
<comment type="similarity">
    <text evidence="1 2">Belongs to the small heat shock protein (HSP20) family.</text>
</comment>
<accession>A0A6G1S607</accession>
<dbReference type="GO" id="GO:0051082">
    <property type="term" value="F:unfolded protein binding"/>
    <property type="evidence" value="ECO:0007669"/>
    <property type="project" value="TreeGrafter"/>
</dbReference>
<evidence type="ECO:0000256" key="2">
    <source>
        <dbReference type="RuleBase" id="RU003616"/>
    </source>
</evidence>
<evidence type="ECO:0000256" key="1">
    <source>
        <dbReference type="PROSITE-ProRule" id="PRU00285"/>
    </source>
</evidence>
<dbReference type="CDD" id="cd06526">
    <property type="entry name" value="metazoan_ACD"/>
    <property type="match status" value="1"/>
</dbReference>
<proteinExistence type="inferred from homology"/>
<dbReference type="GO" id="GO:0042026">
    <property type="term" value="P:protein refolding"/>
    <property type="evidence" value="ECO:0007669"/>
    <property type="project" value="TreeGrafter"/>
</dbReference>
<dbReference type="Pfam" id="PF00011">
    <property type="entry name" value="HSP20"/>
    <property type="match status" value="1"/>
</dbReference>
<feature type="compositionally biased region" description="Polar residues" evidence="3">
    <location>
        <begin position="196"/>
        <end position="208"/>
    </location>
</feature>
<feature type="domain" description="SHSP" evidence="4">
    <location>
        <begin position="83"/>
        <end position="192"/>
    </location>
</feature>
<protein>
    <submittedName>
        <fullName evidence="5">Heat shock protein Hsp-16.1/Hsp-16.11</fullName>
    </submittedName>
</protein>
<dbReference type="Gene3D" id="2.60.40.790">
    <property type="match status" value="1"/>
</dbReference>
<dbReference type="InterPro" id="IPR001436">
    <property type="entry name" value="Alpha-crystallin/sHSP_animal"/>
</dbReference>
<evidence type="ECO:0000259" key="4">
    <source>
        <dbReference type="PROSITE" id="PS01031"/>
    </source>
</evidence>
<reference evidence="5" key="1">
    <citation type="submission" date="2018-10" db="EMBL/GenBank/DDBJ databases">
        <title>Transcriptome assembly of Aceria tosichella (Wheat curl mite) Type 2.</title>
        <authorList>
            <person name="Scully E.D."/>
            <person name="Geib S.M."/>
            <person name="Palmer N.A."/>
            <person name="Gupta A.K."/>
            <person name="Sarath G."/>
            <person name="Tatineni S."/>
        </authorList>
    </citation>
    <scope>NUCLEOTIDE SEQUENCE</scope>
    <source>
        <strain evidence="5">LincolnNE</strain>
    </source>
</reference>
<dbReference type="PANTHER" id="PTHR45640:SF26">
    <property type="entry name" value="RE23625P"/>
    <property type="match status" value="1"/>
</dbReference>
<dbReference type="InterPro" id="IPR002068">
    <property type="entry name" value="A-crystallin/Hsp20_dom"/>
</dbReference>
<evidence type="ECO:0000256" key="3">
    <source>
        <dbReference type="SAM" id="MobiDB-lite"/>
    </source>
</evidence>
<dbReference type="GO" id="GO:0009408">
    <property type="term" value="P:response to heat"/>
    <property type="evidence" value="ECO:0007669"/>
    <property type="project" value="TreeGrafter"/>
</dbReference>
<sequence>MSLLLRSLMRDARPVTRLVRRLENDLFDDWPAPRKVRRTLPVYEPVSVMEDMSRQMARAINQVQELVEEMDRMDDWVSRFDDSRHRRREPEALVQRTESGNLQLALDMSDFKPEDLKIKLVDDNNLLVEAESESSGKDSYNKSHYKRWFRLPEDVKVDEIKSKLTDGNKLVIDLPLNKPLESSERTIPIQMEKKQSIASDNSENMQIGQQKENQQEQHNENRRERMTARG</sequence>
<dbReference type="InterPro" id="IPR008978">
    <property type="entry name" value="HSP20-like_chaperone"/>
</dbReference>
<dbReference type="PANTHER" id="PTHR45640">
    <property type="entry name" value="HEAT SHOCK PROTEIN HSP-12.2-RELATED"/>
    <property type="match status" value="1"/>
</dbReference>
<dbReference type="PRINTS" id="PR00299">
    <property type="entry name" value="ACRYSTALLIN"/>
</dbReference>
<dbReference type="GO" id="GO:0005634">
    <property type="term" value="C:nucleus"/>
    <property type="evidence" value="ECO:0007669"/>
    <property type="project" value="TreeGrafter"/>
</dbReference>
<dbReference type="SUPFAM" id="SSF49764">
    <property type="entry name" value="HSP20-like chaperones"/>
    <property type="match status" value="1"/>
</dbReference>
<feature type="region of interest" description="Disordered" evidence="3">
    <location>
        <begin position="183"/>
        <end position="230"/>
    </location>
</feature>
<dbReference type="GO" id="GO:0005737">
    <property type="term" value="C:cytoplasm"/>
    <property type="evidence" value="ECO:0007669"/>
    <property type="project" value="TreeGrafter"/>
</dbReference>
<keyword evidence="5" id="KW-0346">Stress response</keyword>
<dbReference type="PROSITE" id="PS01031">
    <property type="entry name" value="SHSP"/>
    <property type="match status" value="1"/>
</dbReference>
<gene>
    <name evidence="5" type="primary">hsp-16.1</name>
    <name evidence="5" type="ORF">g.230</name>
</gene>
<evidence type="ECO:0000313" key="5">
    <source>
        <dbReference type="EMBL" id="MDE45651.1"/>
    </source>
</evidence>
<name>A0A6G1S607_9ACAR</name>
<feature type="compositionally biased region" description="Basic and acidic residues" evidence="3">
    <location>
        <begin position="213"/>
        <end position="230"/>
    </location>
</feature>
<dbReference type="AlphaFoldDB" id="A0A6G1S607"/>